<feature type="domain" description="NIF system FeS cluster assembly NifU N-terminal" evidence="1">
    <location>
        <begin position="12"/>
        <end position="133"/>
    </location>
</feature>
<evidence type="ECO:0000313" key="2">
    <source>
        <dbReference type="EMBL" id="PAL26254.1"/>
    </source>
</evidence>
<dbReference type="PANTHER" id="PTHR10093">
    <property type="entry name" value="IRON-SULFUR CLUSTER ASSEMBLY ENZYME NIFU HOMOLOG"/>
    <property type="match status" value="1"/>
</dbReference>
<dbReference type="Pfam" id="PF01592">
    <property type="entry name" value="NifU_N"/>
    <property type="match status" value="1"/>
</dbReference>
<gene>
    <name evidence="2" type="ORF">B9K05_07120</name>
</gene>
<keyword evidence="3" id="KW-1185">Reference proteome</keyword>
<protein>
    <submittedName>
        <fullName evidence="2">Iron-sulfur cluster assembly scaffold protein</fullName>
    </submittedName>
</protein>
<dbReference type="AlphaFoldDB" id="A0A270BMU2"/>
<organism evidence="2 3">
    <name type="scientific">Acetobacter syzygii</name>
    <dbReference type="NCBI Taxonomy" id="146476"/>
    <lineage>
        <taxon>Bacteria</taxon>
        <taxon>Pseudomonadati</taxon>
        <taxon>Pseudomonadota</taxon>
        <taxon>Alphaproteobacteria</taxon>
        <taxon>Acetobacterales</taxon>
        <taxon>Acetobacteraceae</taxon>
        <taxon>Acetobacter</taxon>
    </lineage>
</organism>
<dbReference type="Gene3D" id="3.90.1010.10">
    <property type="match status" value="1"/>
</dbReference>
<dbReference type="CDD" id="cd06664">
    <property type="entry name" value="IscU_like"/>
    <property type="match status" value="1"/>
</dbReference>
<dbReference type="InterPro" id="IPR002871">
    <property type="entry name" value="NIF_FeS_clus_asmbl_NifU_N"/>
</dbReference>
<dbReference type="STRING" id="1231343.Absy_003_048"/>
<dbReference type="OrthoDB" id="9804157at2"/>
<dbReference type="GO" id="GO:0016226">
    <property type="term" value="P:iron-sulfur cluster assembly"/>
    <property type="evidence" value="ECO:0007669"/>
    <property type="project" value="InterPro"/>
</dbReference>
<dbReference type="NCBIfam" id="TIGR01994">
    <property type="entry name" value="SUF_scaf_2"/>
    <property type="match status" value="1"/>
</dbReference>
<dbReference type="GO" id="GO:0051536">
    <property type="term" value="F:iron-sulfur cluster binding"/>
    <property type="evidence" value="ECO:0007669"/>
    <property type="project" value="InterPro"/>
</dbReference>
<name>A0A270BMU2_9PROT</name>
<evidence type="ECO:0000259" key="1">
    <source>
        <dbReference type="Pfam" id="PF01592"/>
    </source>
</evidence>
<dbReference type="EMBL" id="NDFP01000005">
    <property type="protein sequence ID" value="PAL26254.1"/>
    <property type="molecule type" value="Genomic_DNA"/>
</dbReference>
<sequence>MNSSTAERDALYDRLIVERARKPLHAGRLDAPDVQGEGRNPLCGDKTHLDIALNGHHIQDIRHQTRGCAICSAAADLMAERLRGETVTQALQVADRFKALLVEPSSSAVVEKSHQVPLGALEVFAPLRSHKARIRCAELPWVALEEAFSHVDG</sequence>
<evidence type="ECO:0000313" key="3">
    <source>
        <dbReference type="Proteomes" id="UP000216033"/>
    </source>
</evidence>
<dbReference type="GeneID" id="98301348"/>
<proteinExistence type="predicted"/>
<comment type="caution">
    <text evidence="2">The sequence shown here is derived from an EMBL/GenBank/DDBJ whole genome shotgun (WGS) entry which is preliminary data.</text>
</comment>
<dbReference type="RefSeq" id="WP_048852756.1">
    <property type="nucleotide sequence ID" value="NZ_BAMZ01000003.1"/>
</dbReference>
<dbReference type="GO" id="GO:0005506">
    <property type="term" value="F:iron ion binding"/>
    <property type="evidence" value="ECO:0007669"/>
    <property type="project" value="InterPro"/>
</dbReference>
<accession>A0A270BMU2</accession>
<dbReference type="Proteomes" id="UP000216033">
    <property type="component" value="Unassembled WGS sequence"/>
</dbReference>
<dbReference type="SUPFAM" id="SSF82649">
    <property type="entry name" value="SufE/NifU"/>
    <property type="match status" value="1"/>
</dbReference>
<reference evidence="2 3" key="1">
    <citation type="submission" date="2017-04" db="EMBL/GenBank/DDBJ databases">
        <title>Kefir bacterial isolates.</title>
        <authorList>
            <person name="Kim Y."/>
            <person name="Blasche S."/>
            <person name="Patil K.R."/>
        </authorList>
    </citation>
    <scope>NUCLEOTIDE SEQUENCE [LARGE SCALE GENOMIC DNA]</scope>
    <source>
        <strain evidence="2 3">KR-2</strain>
    </source>
</reference>